<name>A0A0G3M5P0_CHRGL</name>
<dbReference type="PANTHER" id="PTHR20842:SF0">
    <property type="entry name" value="ALPHA-ASPARTYL DIPEPTIDASE"/>
    <property type="match status" value="1"/>
</dbReference>
<proteinExistence type="inferred from homology"/>
<protein>
    <submittedName>
        <fullName evidence="5">(Alpha)-aspartyl dipeptidase</fullName>
    </submittedName>
</protein>
<keyword evidence="4" id="KW-0720">Serine protease</keyword>
<evidence type="ECO:0000256" key="2">
    <source>
        <dbReference type="ARBA" id="ARBA00022670"/>
    </source>
</evidence>
<dbReference type="OrthoDB" id="3373764at2"/>
<dbReference type="Gene3D" id="3.40.50.880">
    <property type="match status" value="1"/>
</dbReference>
<dbReference type="RefSeq" id="WP_053329081.1">
    <property type="nucleotide sequence ID" value="NZ_CP009928.1"/>
</dbReference>
<sequence>MNIILASTSTLFGGEYLEYLREELITLYAGTDEIIFIPFARPGGISHDDYTAKARSFFETMNIKVKGLHEFKDKKEALDKAEGYFTGGGNTFLLVKTLHEEGLMSVLKENVFLGKPYLGCSAGSNIGGLNMKTTNDMPIVYPPSFDCMGLVPFNINPHYLDPNPDLKHNGETRETRIKEFLTQNDVKVIGLREGNWIRRTGDSITVEGSELTRIFEKDREPYEIEPGSFLSE</sequence>
<keyword evidence="3" id="KW-0378">Hydrolase</keyword>
<accession>A0A0G3M5P0</accession>
<dbReference type="EMBL" id="CP009928">
    <property type="protein sequence ID" value="AKK74486.1"/>
    <property type="molecule type" value="Genomic_DNA"/>
</dbReference>
<dbReference type="Pfam" id="PF03575">
    <property type="entry name" value="Peptidase_S51"/>
    <property type="match status" value="1"/>
</dbReference>
<reference evidence="5 6" key="1">
    <citation type="submission" date="2014-11" db="EMBL/GenBank/DDBJ databases">
        <authorList>
            <person name="Park G.-S."/>
            <person name="Hong S.-J."/>
            <person name="Jung B.K."/>
            <person name="Khan A.R."/>
            <person name="Kwak Y."/>
            <person name="Shin J.-H."/>
        </authorList>
    </citation>
    <scope>NUCLEOTIDE SEQUENCE [LARGE SCALE GENOMIC DNA]</scope>
    <source>
        <strain evidence="5 6">DSM 27622</strain>
    </source>
</reference>
<dbReference type="CDD" id="cd03146">
    <property type="entry name" value="GAT1_Peptidase_E"/>
    <property type="match status" value="1"/>
</dbReference>
<dbReference type="GO" id="GO:0008236">
    <property type="term" value="F:serine-type peptidase activity"/>
    <property type="evidence" value="ECO:0007669"/>
    <property type="project" value="UniProtKB-KW"/>
</dbReference>
<dbReference type="InterPro" id="IPR005320">
    <property type="entry name" value="Peptidase_S51"/>
</dbReference>
<comment type="similarity">
    <text evidence="1">Belongs to the peptidase S51 family.</text>
</comment>
<dbReference type="STRING" id="1324352.OK18_19355"/>
<dbReference type="KEGG" id="cgn:OK18_19355"/>
<evidence type="ECO:0000256" key="3">
    <source>
        <dbReference type="ARBA" id="ARBA00022801"/>
    </source>
</evidence>
<evidence type="ECO:0000313" key="5">
    <source>
        <dbReference type="EMBL" id="AKK74486.1"/>
    </source>
</evidence>
<gene>
    <name evidence="5" type="ORF">OK18_19355</name>
</gene>
<evidence type="ECO:0000256" key="4">
    <source>
        <dbReference type="ARBA" id="ARBA00022825"/>
    </source>
</evidence>
<dbReference type="PATRIC" id="fig|1324352.5.peg.4067"/>
<dbReference type="InterPro" id="IPR029062">
    <property type="entry name" value="Class_I_gatase-like"/>
</dbReference>
<dbReference type="Proteomes" id="UP000035213">
    <property type="component" value="Chromosome"/>
</dbReference>
<organism evidence="5 6">
    <name type="scientific">Chryseobacterium gallinarum</name>
    <dbReference type="NCBI Taxonomy" id="1324352"/>
    <lineage>
        <taxon>Bacteria</taxon>
        <taxon>Pseudomonadati</taxon>
        <taxon>Bacteroidota</taxon>
        <taxon>Flavobacteriia</taxon>
        <taxon>Flavobacteriales</taxon>
        <taxon>Weeksellaceae</taxon>
        <taxon>Chryseobacterium group</taxon>
        <taxon>Chryseobacterium</taxon>
    </lineage>
</organism>
<dbReference type="PANTHER" id="PTHR20842">
    <property type="entry name" value="PROTEASE S51 ALPHA-ASPARTYL DIPEPTIDASE"/>
    <property type="match status" value="1"/>
</dbReference>
<evidence type="ECO:0000313" key="6">
    <source>
        <dbReference type="Proteomes" id="UP000035213"/>
    </source>
</evidence>
<dbReference type="SUPFAM" id="SSF52317">
    <property type="entry name" value="Class I glutamine amidotransferase-like"/>
    <property type="match status" value="1"/>
</dbReference>
<dbReference type="NCBIfam" id="NF003642">
    <property type="entry name" value="PRK05282.1"/>
    <property type="match status" value="1"/>
</dbReference>
<dbReference type="AlphaFoldDB" id="A0A0G3M5P0"/>
<evidence type="ECO:0000256" key="1">
    <source>
        <dbReference type="ARBA" id="ARBA00006534"/>
    </source>
</evidence>
<keyword evidence="2" id="KW-0645">Protease</keyword>
<dbReference type="GO" id="GO:0006508">
    <property type="term" value="P:proteolysis"/>
    <property type="evidence" value="ECO:0007669"/>
    <property type="project" value="UniProtKB-KW"/>
</dbReference>